<evidence type="ECO:0000256" key="2">
    <source>
        <dbReference type="ARBA" id="ARBA00022737"/>
    </source>
</evidence>
<dbReference type="PANTHER" id="PTHR43877">
    <property type="entry name" value="AMINOALKYLPHOSPHONATE N-ACETYLTRANSFERASE-RELATED-RELATED"/>
    <property type="match status" value="1"/>
</dbReference>
<keyword evidence="2 4" id="KW-0677">Repeat</keyword>
<feature type="binding site" evidence="4">
    <location>
        <begin position="83"/>
        <end position="85"/>
    </location>
    <ligand>
        <name>acetyl-CoA</name>
        <dbReference type="ChEBI" id="CHEBI:57288"/>
        <label>1</label>
    </ligand>
</feature>
<reference evidence="6 7" key="2">
    <citation type="submission" date="2019-09" db="EMBL/GenBank/DDBJ databases">
        <authorList>
            <person name="Jin C."/>
        </authorList>
    </citation>
    <scope>NUCLEOTIDE SEQUENCE [LARGE SCALE GENOMIC DNA]</scope>
    <source>
        <strain evidence="6 7">AN110305</strain>
    </source>
</reference>
<feature type="domain" description="N-acetyltransferase" evidence="5">
    <location>
        <begin position="166"/>
        <end position="307"/>
    </location>
</feature>
<dbReference type="Pfam" id="PF00583">
    <property type="entry name" value="Acetyltransf_1"/>
    <property type="match status" value="2"/>
</dbReference>
<dbReference type="InterPro" id="IPR000182">
    <property type="entry name" value="GNAT_dom"/>
</dbReference>
<dbReference type="HAMAP" id="MF_01698">
    <property type="entry name" value="MshD"/>
    <property type="match status" value="1"/>
</dbReference>
<feature type="binding site" evidence="4">
    <location>
        <position position="241"/>
    </location>
    <ligand>
        <name>1D-myo-inositol 2-(L-cysteinylamino)-2-deoxy-alpha-D-glucopyranoside</name>
        <dbReference type="ChEBI" id="CHEBI:58887"/>
    </ligand>
</feature>
<dbReference type="CDD" id="cd04301">
    <property type="entry name" value="NAT_SF"/>
    <property type="match status" value="1"/>
</dbReference>
<evidence type="ECO:0000256" key="3">
    <source>
        <dbReference type="ARBA" id="ARBA00023315"/>
    </source>
</evidence>
<feature type="binding site" evidence="4">
    <location>
        <begin position="284"/>
        <end position="289"/>
    </location>
    <ligand>
        <name>acetyl-CoA</name>
        <dbReference type="ChEBI" id="CHEBI:57288"/>
        <label>2</label>
    </ligand>
</feature>
<dbReference type="AlphaFoldDB" id="A0A5B2XDC9"/>
<comment type="function">
    <text evidence="4">Catalyzes the transfer of acetyl from acetyl-CoA to desacetylmycothiol (Cys-GlcN-Ins) to form mycothiol.</text>
</comment>
<dbReference type="InterPro" id="IPR016181">
    <property type="entry name" value="Acyl_CoA_acyltransferase"/>
</dbReference>
<comment type="catalytic activity">
    <reaction evidence="4">
        <text>1D-myo-inositol 2-(L-cysteinylamino)-2-deoxy-alpha-D-glucopyranoside + acetyl-CoA = mycothiol + CoA + H(+)</text>
        <dbReference type="Rhea" id="RHEA:26172"/>
        <dbReference type="ChEBI" id="CHEBI:15378"/>
        <dbReference type="ChEBI" id="CHEBI:16768"/>
        <dbReference type="ChEBI" id="CHEBI:57287"/>
        <dbReference type="ChEBI" id="CHEBI:57288"/>
        <dbReference type="ChEBI" id="CHEBI:58887"/>
        <dbReference type="EC" id="2.3.1.189"/>
    </reaction>
</comment>
<evidence type="ECO:0000259" key="5">
    <source>
        <dbReference type="PROSITE" id="PS51186"/>
    </source>
</evidence>
<protein>
    <recommendedName>
        <fullName evidence="4">Mycothiol acetyltransferase</fullName>
        <shortName evidence="4">MSH acetyltransferase</shortName>
        <ecNumber evidence="4">2.3.1.189</ecNumber>
    </recommendedName>
    <alternativeName>
        <fullName evidence="4">Mycothiol synthase</fullName>
    </alternativeName>
</protein>
<dbReference type="GO" id="GO:0010125">
    <property type="term" value="P:mycothiol biosynthetic process"/>
    <property type="evidence" value="ECO:0007669"/>
    <property type="project" value="UniProtKB-UniRule"/>
</dbReference>
<proteinExistence type="inferred from homology"/>
<dbReference type="PIRSF" id="PIRSF021524">
    <property type="entry name" value="MSH_acetyltransferase"/>
    <property type="match status" value="1"/>
</dbReference>
<dbReference type="SUPFAM" id="SSF55729">
    <property type="entry name" value="Acyl-CoA N-acyltransferases (Nat)"/>
    <property type="match status" value="1"/>
</dbReference>
<evidence type="ECO:0000313" key="6">
    <source>
        <dbReference type="EMBL" id="KAA2261039.1"/>
    </source>
</evidence>
<keyword evidence="7" id="KW-1185">Reference proteome</keyword>
<keyword evidence="1 4" id="KW-0808">Transferase</keyword>
<name>A0A5B2XDC9_9PSEU</name>
<dbReference type="PANTHER" id="PTHR43877:SF8">
    <property type="entry name" value="N-ACETYLGLUTAMATE SYNTHASE-RELATED"/>
    <property type="match status" value="1"/>
</dbReference>
<sequence>MADVHLSWFDDLTAEQERNVLVLLAEAEEADGVAPVGEQVLVRLRRGNSDDSAHLLAEEAGRLVGYAHLDLVGDSGGRKVSELAVRPSARRHGVGTALVTSVADRVGVPLPATEGAPERLRVWAHGDHAGAVGLARTLGMAKVRELWQMRLVLADEPTGAALPDGVRLRSFVPDQDEAAVVLVNHRAFSWHPEQGAMTEEDVRGKEQEEWFDPKGFLLAVDDADALLGFHWTKVHSPGVGEVYVVGVDPDAQGGGLGRALTMAGLRRLWDVGVREVLLYVEADNAPAVHVYTRLGFARHAADVQYAL</sequence>
<dbReference type="EMBL" id="VUOB01000032">
    <property type="protein sequence ID" value="KAA2261039.1"/>
    <property type="molecule type" value="Genomic_DNA"/>
</dbReference>
<keyword evidence="3 4" id="KW-0012">Acyltransferase</keyword>
<comment type="subunit">
    <text evidence="4">Monomer.</text>
</comment>
<feature type="binding site" evidence="4">
    <location>
        <begin position="252"/>
        <end position="258"/>
    </location>
    <ligand>
        <name>acetyl-CoA</name>
        <dbReference type="ChEBI" id="CHEBI:57288"/>
        <label>2</label>
    </ligand>
</feature>
<feature type="domain" description="N-acetyltransferase" evidence="5">
    <location>
        <begin position="10"/>
        <end position="169"/>
    </location>
</feature>
<comment type="caution">
    <text evidence="6">The sequence shown here is derived from an EMBL/GenBank/DDBJ whole genome shotgun (WGS) entry which is preliminary data.</text>
</comment>
<feature type="binding site" evidence="4">
    <location>
        <position position="233"/>
    </location>
    <ligand>
        <name>1D-myo-inositol 2-(L-cysteinylamino)-2-deoxy-alpha-D-glucopyranoside</name>
        <dbReference type="ChEBI" id="CHEBI:58887"/>
    </ligand>
</feature>
<organism evidence="6 7">
    <name type="scientific">Solihabitans fulvus</name>
    <dbReference type="NCBI Taxonomy" id="1892852"/>
    <lineage>
        <taxon>Bacteria</taxon>
        <taxon>Bacillati</taxon>
        <taxon>Actinomycetota</taxon>
        <taxon>Actinomycetes</taxon>
        <taxon>Pseudonocardiales</taxon>
        <taxon>Pseudonocardiaceae</taxon>
        <taxon>Solihabitans</taxon>
    </lineage>
</organism>
<dbReference type="OrthoDB" id="3208058at2"/>
<feature type="binding site" evidence="4">
    <location>
        <position position="38"/>
    </location>
    <ligand>
        <name>1D-myo-inositol 2-(L-cysteinylamino)-2-deoxy-alpha-D-glucopyranoside</name>
        <dbReference type="ChEBI" id="CHEBI:58887"/>
    </ligand>
</feature>
<dbReference type="PROSITE" id="PS51186">
    <property type="entry name" value="GNAT"/>
    <property type="match status" value="2"/>
</dbReference>
<dbReference type="GO" id="GO:0035447">
    <property type="term" value="F:mycothiol synthase activity"/>
    <property type="evidence" value="ECO:0007669"/>
    <property type="project" value="UniProtKB-UniRule"/>
</dbReference>
<accession>A0A5B2XDC9</accession>
<feature type="binding site" evidence="4">
    <location>
        <position position="193"/>
    </location>
    <ligand>
        <name>1D-myo-inositol 2-(L-cysteinylamino)-2-deoxy-alpha-D-glucopyranoside</name>
        <dbReference type="ChEBI" id="CHEBI:58887"/>
    </ligand>
</feature>
<dbReference type="Gene3D" id="3.40.630.30">
    <property type="match status" value="1"/>
</dbReference>
<dbReference type="Proteomes" id="UP000323454">
    <property type="component" value="Unassembled WGS sequence"/>
</dbReference>
<dbReference type="InterPro" id="IPR017813">
    <property type="entry name" value="Mycothiol_AcTrfase"/>
</dbReference>
<feature type="binding site" evidence="4">
    <location>
        <begin position="91"/>
        <end position="96"/>
    </location>
    <ligand>
        <name>acetyl-CoA</name>
        <dbReference type="ChEBI" id="CHEBI:57288"/>
        <label>1</label>
    </ligand>
</feature>
<evidence type="ECO:0000313" key="7">
    <source>
        <dbReference type="Proteomes" id="UP000323454"/>
    </source>
</evidence>
<dbReference type="InterPro" id="IPR050832">
    <property type="entry name" value="Bact_Acetyltransf"/>
</dbReference>
<evidence type="ECO:0000256" key="1">
    <source>
        <dbReference type="ARBA" id="ARBA00022679"/>
    </source>
</evidence>
<feature type="binding site" evidence="4">
    <location>
        <begin position="245"/>
        <end position="247"/>
    </location>
    <ligand>
        <name>acetyl-CoA</name>
        <dbReference type="ChEBI" id="CHEBI:57288"/>
        <label>2</label>
    </ligand>
</feature>
<dbReference type="NCBIfam" id="TIGR03448">
    <property type="entry name" value="mycothiol_MshD"/>
    <property type="match status" value="1"/>
</dbReference>
<gene>
    <name evidence="4 6" type="primary">mshD</name>
    <name evidence="6" type="ORF">F0L68_18995</name>
</gene>
<evidence type="ECO:0000256" key="4">
    <source>
        <dbReference type="HAMAP-Rule" id="MF_01698"/>
    </source>
</evidence>
<reference evidence="6 7" key="1">
    <citation type="submission" date="2019-09" db="EMBL/GenBank/DDBJ databases">
        <title>Goodfellowia gen. nov., a new genus of the Pseudonocardineae related to Actinoalloteichus, containing Goodfellowia coeruleoviolacea gen. nov., comb. nov. gen. nov., comb. nov.</title>
        <authorList>
            <person name="Labeda D."/>
        </authorList>
    </citation>
    <scope>NUCLEOTIDE SEQUENCE [LARGE SCALE GENOMIC DNA]</scope>
    <source>
        <strain evidence="6 7">AN110305</strain>
    </source>
</reference>
<dbReference type="RefSeq" id="WP_149850946.1">
    <property type="nucleotide sequence ID" value="NZ_VUOB01000032.1"/>
</dbReference>
<comment type="similarity">
    <text evidence="4">Belongs to the acetyltransferase family. MshD subfamily.</text>
</comment>
<dbReference type="EC" id="2.3.1.189" evidence="4"/>
<feature type="binding site" evidence="4">
    <location>
        <position position="279"/>
    </location>
    <ligand>
        <name>1D-myo-inositol 2-(L-cysteinylamino)-2-deoxy-alpha-D-glucopyranoside</name>
        <dbReference type="ChEBI" id="CHEBI:58887"/>
    </ligand>
</feature>